<feature type="region of interest" description="Disordered" evidence="1">
    <location>
        <begin position="50"/>
        <end position="84"/>
    </location>
</feature>
<feature type="compositionally biased region" description="Basic and acidic residues" evidence="1">
    <location>
        <begin position="75"/>
        <end position="84"/>
    </location>
</feature>
<dbReference type="AlphaFoldDB" id="A0A6J4UUK4"/>
<protein>
    <submittedName>
        <fullName evidence="2">Uncharacterized protein</fullName>
    </submittedName>
</protein>
<organism evidence="2">
    <name type="scientific">uncultured Thermomicrobiales bacterium</name>
    <dbReference type="NCBI Taxonomy" id="1645740"/>
    <lineage>
        <taxon>Bacteria</taxon>
        <taxon>Pseudomonadati</taxon>
        <taxon>Thermomicrobiota</taxon>
        <taxon>Thermomicrobia</taxon>
        <taxon>Thermomicrobiales</taxon>
        <taxon>environmental samples</taxon>
    </lineage>
</organism>
<proteinExistence type="predicted"/>
<gene>
    <name evidence="2" type="ORF">AVDCRST_MAG87-1392</name>
</gene>
<sequence>MSVEAFGAFQAGRHHPVVEKLFDYRIDRVDAEVCADVRNHPSLIGTKDLEHDRTDRSSARAGNEHTLIVSGEWEQSSKDRDRPMVRRAAGIEVMGRKLADL</sequence>
<reference evidence="2" key="1">
    <citation type="submission" date="2020-02" db="EMBL/GenBank/DDBJ databases">
        <authorList>
            <person name="Meier V. D."/>
        </authorList>
    </citation>
    <scope>NUCLEOTIDE SEQUENCE</scope>
    <source>
        <strain evidence="2">AVDCRST_MAG87</strain>
    </source>
</reference>
<evidence type="ECO:0000313" key="2">
    <source>
        <dbReference type="EMBL" id="CAA9558608.1"/>
    </source>
</evidence>
<accession>A0A6J4UUK4</accession>
<name>A0A6J4UUK4_9BACT</name>
<evidence type="ECO:0000256" key="1">
    <source>
        <dbReference type="SAM" id="MobiDB-lite"/>
    </source>
</evidence>
<dbReference type="EMBL" id="CADCWJ010000314">
    <property type="protein sequence ID" value="CAA9558608.1"/>
    <property type="molecule type" value="Genomic_DNA"/>
</dbReference>